<name>A0A4R0GXB3_9ACTN</name>
<dbReference type="GO" id="GO:0051536">
    <property type="term" value="F:iron-sulfur cluster binding"/>
    <property type="evidence" value="ECO:0007669"/>
    <property type="project" value="UniProtKB-KW"/>
</dbReference>
<dbReference type="InterPro" id="IPR058240">
    <property type="entry name" value="rSAM_sf"/>
</dbReference>
<dbReference type="PROSITE" id="PS51918">
    <property type="entry name" value="RADICAL_SAM"/>
    <property type="match status" value="1"/>
</dbReference>
<dbReference type="InterPro" id="IPR023867">
    <property type="entry name" value="Sulphatase_maturase_rSAM"/>
</dbReference>
<evidence type="ECO:0000259" key="6">
    <source>
        <dbReference type="PROSITE" id="PS51918"/>
    </source>
</evidence>
<dbReference type="InterPro" id="IPR007197">
    <property type="entry name" value="rSAM"/>
</dbReference>
<dbReference type="AlphaFoldDB" id="A0A4R0GXB3"/>
<dbReference type="EMBL" id="SJJR01000001">
    <property type="protein sequence ID" value="TCC00522.1"/>
    <property type="molecule type" value="Genomic_DNA"/>
</dbReference>
<dbReference type="PANTHER" id="PTHR43273:SF8">
    <property type="entry name" value="RADICAL SAM DOMAIN PROTEIN"/>
    <property type="match status" value="1"/>
</dbReference>
<feature type="region of interest" description="Disordered" evidence="5">
    <location>
        <begin position="149"/>
        <end position="168"/>
    </location>
</feature>
<keyword evidence="3" id="KW-0408">Iron</keyword>
<evidence type="ECO:0000256" key="5">
    <source>
        <dbReference type="SAM" id="MobiDB-lite"/>
    </source>
</evidence>
<dbReference type="Pfam" id="PF04055">
    <property type="entry name" value="Radical_SAM"/>
    <property type="match status" value="1"/>
</dbReference>
<dbReference type="SFLD" id="SFLDS00029">
    <property type="entry name" value="Radical_SAM"/>
    <property type="match status" value="1"/>
</dbReference>
<protein>
    <submittedName>
        <fullName evidence="7">FxsB family radical SAM/SPASM domain protein</fullName>
    </submittedName>
</protein>
<dbReference type="InterPro" id="IPR013785">
    <property type="entry name" value="Aldolase_TIM"/>
</dbReference>
<keyword evidence="1" id="KW-0949">S-adenosyl-L-methionine</keyword>
<evidence type="ECO:0000313" key="7">
    <source>
        <dbReference type="EMBL" id="TCC00522.1"/>
    </source>
</evidence>
<comment type="caution">
    <text evidence="7">The sequence shown here is derived from an EMBL/GenBank/DDBJ whole genome shotgun (WGS) entry which is preliminary data.</text>
</comment>
<dbReference type="InterPro" id="IPR026335">
    <property type="entry name" value="rSAM_SPASM_FxsB"/>
</dbReference>
<dbReference type="PANTHER" id="PTHR43273">
    <property type="entry name" value="ANAEROBIC SULFATASE-MATURATING ENZYME HOMOLOG ASLB-RELATED"/>
    <property type="match status" value="1"/>
</dbReference>
<evidence type="ECO:0000256" key="1">
    <source>
        <dbReference type="ARBA" id="ARBA00022691"/>
    </source>
</evidence>
<gene>
    <name evidence="7" type="ORF">E0H26_02225</name>
</gene>
<evidence type="ECO:0000313" key="8">
    <source>
        <dbReference type="Proteomes" id="UP000292274"/>
    </source>
</evidence>
<dbReference type="OrthoDB" id="9782387at2"/>
<keyword evidence="8" id="KW-1185">Reference proteome</keyword>
<reference evidence="7 8" key="1">
    <citation type="submission" date="2019-02" db="EMBL/GenBank/DDBJ databases">
        <title>Jishengella sp. nov., isolated from a root of Zingiber montanum.</title>
        <authorList>
            <person name="Kuncharoen N."/>
            <person name="Kudo T."/>
            <person name="Masahiro Y."/>
            <person name="Ohkuma M."/>
            <person name="Tanasupawat S."/>
        </authorList>
    </citation>
    <scope>NUCLEOTIDE SEQUENCE [LARGE SCALE GENOMIC DNA]</scope>
    <source>
        <strain evidence="7 8">PLAI 1-1</strain>
    </source>
</reference>
<dbReference type="GO" id="GO:0016491">
    <property type="term" value="F:oxidoreductase activity"/>
    <property type="evidence" value="ECO:0007669"/>
    <property type="project" value="InterPro"/>
</dbReference>
<organism evidence="7 8">
    <name type="scientific">Micromonospora zingiberis</name>
    <dbReference type="NCBI Taxonomy" id="2053011"/>
    <lineage>
        <taxon>Bacteria</taxon>
        <taxon>Bacillati</taxon>
        <taxon>Actinomycetota</taxon>
        <taxon>Actinomycetes</taxon>
        <taxon>Micromonosporales</taxon>
        <taxon>Micromonosporaceae</taxon>
        <taxon>Micromonospora</taxon>
    </lineage>
</organism>
<evidence type="ECO:0000256" key="3">
    <source>
        <dbReference type="ARBA" id="ARBA00023004"/>
    </source>
</evidence>
<dbReference type="GO" id="GO:0046872">
    <property type="term" value="F:metal ion binding"/>
    <property type="evidence" value="ECO:0007669"/>
    <property type="project" value="UniProtKB-KW"/>
</dbReference>
<keyword evidence="2" id="KW-0479">Metal-binding</keyword>
<dbReference type="Gene3D" id="3.20.20.70">
    <property type="entry name" value="Aldolase class I"/>
    <property type="match status" value="1"/>
</dbReference>
<keyword evidence="4" id="KW-0411">Iron-sulfur</keyword>
<dbReference type="SFLD" id="SFLDG01386">
    <property type="entry name" value="main_SPASM_domain-containing"/>
    <property type="match status" value="1"/>
</dbReference>
<dbReference type="NCBIfam" id="TIGR04269">
    <property type="entry name" value="SAM_SPASM_FxsB"/>
    <property type="match status" value="1"/>
</dbReference>
<sequence length="399" mass="43495">MPGSDDDHRPAGDSAIHRAPPVAFRQFVLKLHSRCDLACDHCYVYTMADQRWQDLPRTMSPGVLDATARRIGEHARAHRLGVVSVVLHGGEPLLAGPTRIESAVSAIRQAVAPVPVRLTVQTNGIRLDEAYLRLFDRLDVRVSLSLDGDRTAHDRHRRGPDGRGSHDRVDAAIGRLATGYPHLFNGLLCTIDLRNDPVTTYRSLLAHRPPTVDFLLPHGTWSTPPPGRAPQPHPTPYADWLIAVFEQWYHAPGPPVRIRLFDEIIQVLLGGTSRLAGVGTSPGAVAVVQTDGAIEMDDTLAAAHAGAAHTGLHVLRDRFDDALDLPVVRAQQAGLTALCATCQVCDLRQVCGGGLRTHRYRADNGFDNPSVYCPDLYALISHIGRTVRRDLTLLSGAAR</sequence>
<accession>A0A4R0GXB3</accession>
<dbReference type="RefSeq" id="WP_131300183.1">
    <property type="nucleotide sequence ID" value="NZ_SJJR01000001.1"/>
</dbReference>
<dbReference type="Proteomes" id="UP000292274">
    <property type="component" value="Unassembled WGS sequence"/>
</dbReference>
<feature type="domain" description="Radical SAM core" evidence="6">
    <location>
        <begin position="21"/>
        <end position="262"/>
    </location>
</feature>
<evidence type="ECO:0000256" key="4">
    <source>
        <dbReference type="ARBA" id="ARBA00023014"/>
    </source>
</evidence>
<proteinExistence type="predicted"/>
<evidence type="ECO:0000256" key="2">
    <source>
        <dbReference type="ARBA" id="ARBA00022723"/>
    </source>
</evidence>
<dbReference type="SFLD" id="SFLDG01072">
    <property type="entry name" value="dehydrogenase_like"/>
    <property type="match status" value="1"/>
</dbReference>
<dbReference type="SUPFAM" id="SSF102114">
    <property type="entry name" value="Radical SAM enzymes"/>
    <property type="match status" value="1"/>
</dbReference>
<feature type="compositionally biased region" description="Basic and acidic residues" evidence="5">
    <location>
        <begin position="159"/>
        <end position="168"/>
    </location>
</feature>
<dbReference type="SFLD" id="SFLDG01067">
    <property type="entry name" value="SPASM/twitch_domain_containing"/>
    <property type="match status" value="1"/>
</dbReference>
<dbReference type="CDD" id="cd01335">
    <property type="entry name" value="Radical_SAM"/>
    <property type="match status" value="1"/>
</dbReference>